<organism evidence="2 3">
    <name type="scientific">Roridomyces roridus</name>
    <dbReference type="NCBI Taxonomy" id="1738132"/>
    <lineage>
        <taxon>Eukaryota</taxon>
        <taxon>Fungi</taxon>
        <taxon>Dikarya</taxon>
        <taxon>Basidiomycota</taxon>
        <taxon>Agaricomycotina</taxon>
        <taxon>Agaricomycetes</taxon>
        <taxon>Agaricomycetidae</taxon>
        <taxon>Agaricales</taxon>
        <taxon>Marasmiineae</taxon>
        <taxon>Mycenaceae</taxon>
        <taxon>Roridomyces</taxon>
    </lineage>
</organism>
<evidence type="ECO:0000256" key="1">
    <source>
        <dbReference type="SAM" id="MobiDB-lite"/>
    </source>
</evidence>
<comment type="caution">
    <text evidence="2">The sequence shown here is derived from an EMBL/GenBank/DDBJ whole genome shotgun (WGS) entry which is preliminary data.</text>
</comment>
<evidence type="ECO:0000313" key="3">
    <source>
        <dbReference type="Proteomes" id="UP001221142"/>
    </source>
</evidence>
<reference evidence="2" key="1">
    <citation type="submission" date="2023-03" db="EMBL/GenBank/DDBJ databases">
        <title>Massive genome expansion in bonnet fungi (Mycena s.s.) driven by repeated elements and novel gene families across ecological guilds.</title>
        <authorList>
            <consortium name="Lawrence Berkeley National Laboratory"/>
            <person name="Harder C.B."/>
            <person name="Miyauchi S."/>
            <person name="Viragh M."/>
            <person name="Kuo A."/>
            <person name="Thoen E."/>
            <person name="Andreopoulos B."/>
            <person name="Lu D."/>
            <person name="Skrede I."/>
            <person name="Drula E."/>
            <person name="Henrissat B."/>
            <person name="Morin E."/>
            <person name="Kohler A."/>
            <person name="Barry K."/>
            <person name="LaButti K."/>
            <person name="Morin E."/>
            <person name="Salamov A."/>
            <person name="Lipzen A."/>
            <person name="Mereny Z."/>
            <person name="Hegedus B."/>
            <person name="Baldrian P."/>
            <person name="Stursova M."/>
            <person name="Weitz H."/>
            <person name="Taylor A."/>
            <person name="Grigoriev I.V."/>
            <person name="Nagy L.G."/>
            <person name="Martin F."/>
            <person name="Kauserud H."/>
        </authorList>
    </citation>
    <scope>NUCLEOTIDE SEQUENCE</scope>
    <source>
        <strain evidence="2">9284</strain>
    </source>
</reference>
<feature type="region of interest" description="Disordered" evidence="1">
    <location>
        <begin position="1"/>
        <end position="31"/>
    </location>
</feature>
<name>A0AAD7B9Y1_9AGAR</name>
<protein>
    <submittedName>
        <fullName evidence="2">Uncharacterized protein</fullName>
    </submittedName>
</protein>
<accession>A0AAD7B9Y1</accession>
<sequence>MVATNTPASSLPTDERKRTKNETMPRSRFRGQELRRLVGVTVESRKLLEDGRTTRGSSSAVVKAGVRGRSCRGIASGMLITRSKLISKRRRLQQMGGTMDAAKVRDLLPEIRIFLARGVVQCRDKAVHNVAQEMVSSNRLNTIFFELLDPLEDIDPVRLVPFERDAGSAVIPKPYEIYCLSVMSTAAMGGQIREHPLTQDGGRLHSSRSAPPSAETCRHVIAVAFDKTASPRLPSCATRSVRRTSASRKVELGPDGELDNVVTDDEATMVVVGVDHRVDVKIAATGATQ</sequence>
<dbReference type="Proteomes" id="UP001221142">
    <property type="component" value="Unassembled WGS sequence"/>
</dbReference>
<dbReference type="AlphaFoldDB" id="A0AAD7B9Y1"/>
<feature type="compositionally biased region" description="Polar residues" evidence="1">
    <location>
        <begin position="1"/>
        <end position="12"/>
    </location>
</feature>
<feature type="compositionally biased region" description="Basic and acidic residues" evidence="1">
    <location>
        <begin position="13"/>
        <end position="31"/>
    </location>
</feature>
<gene>
    <name evidence="2" type="ORF">FB45DRAFT_874068</name>
</gene>
<proteinExistence type="predicted"/>
<dbReference type="EMBL" id="JARKIF010000026">
    <property type="protein sequence ID" value="KAJ7614544.1"/>
    <property type="molecule type" value="Genomic_DNA"/>
</dbReference>
<evidence type="ECO:0000313" key="2">
    <source>
        <dbReference type="EMBL" id="KAJ7614544.1"/>
    </source>
</evidence>
<keyword evidence="3" id="KW-1185">Reference proteome</keyword>